<evidence type="ECO:0000256" key="1">
    <source>
        <dbReference type="ARBA" id="ARBA00022729"/>
    </source>
</evidence>
<keyword evidence="3" id="KW-0245">EGF-like domain</keyword>
<evidence type="ECO:0000313" key="7">
    <source>
        <dbReference type="EMBL" id="EEN69924.1"/>
    </source>
</evidence>
<dbReference type="FunFam" id="2.10.25.10:FF:001129">
    <property type="entry name" value="Predicted protein"/>
    <property type="match status" value="1"/>
</dbReference>
<dbReference type="eggNOG" id="ENOG502SAP4">
    <property type="taxonomic scope" value="Eukaryota"/>
</dbReference>
<reference evidence="7" key="1">
    <citation type="journal article" date="2008" name="Nature">
        <title>The amphioxus genome and the evolution of the chordate karyotype.</title>
        <authorList>
            <consortium name="US DOE Joint Genome Institute (JGI-PGF)"/>
            <person name="Putnam N.H."/>
            <person name="Butts T."/>
            <person name="Ferrier D.E.K."/>
            <person name="Furlong R.F."/>
            <person name="Hellsten U."/>
            <person name="Kawashima T."/>
            <person name="Robinson-Rechavi M."/>
            <person name="Shoguchi E."/>
            <person name="Terry A."/>
            <person name="Yu J.-K."/>
            <person name="Benito-Gutierrez E.L."/>
            <person name="Dubchak I."/>
            <person name="Garcia-Fernandez J."/>
            <person name="Gibson-Brown J.J."/>
            <person name="Grigoriev I.V."/>
            <person name="Horton A.C."/>
            <person name="de Jong P.J."/>
            <person name="Jurka J."/>
            <person name="Kapitonov V.V."/>
            <person name="Kohara Y."/>
            <person name="Kuroki Y."/>
            <person name="Lindquist E."/>
            <person name="Lucas S."/>
            <person name="Osoegawa K."/>
            <person name="Pennacchio L.A."/>
            <person name="Salamov A.A."/>
            <person name="Satou Y."/>
            <person name="Sauka-Spengler T."/>
            <person name="Schmutz J."/>
            <person name="Shin-I T."/>
            <person name="Toyoda A."/>
            <person name="Bronner-Fraser M."/>
            <person name="Fujiyama A."/>
            <person name="Holland L.Z."/>
            <person name="Holland P.W.H."/>
            <person name="Satoh N."/>
            <person name="Rokhsar D.S."/>
        </authorList>
    </citation>
    <scope>NUCLEOTIDE SEQUENCE [LARGE SCALE GENOMIC DNA]</scope>
    <source>
        <strain evidence="7">S238N-H82</strain>
        <tissue evidence="7">Testes</tissue>
    </source>
</reference>
<evidence type="ECO:0000256" key="2">
    <source>
        <dbReference type="ARBA" id="ARBA00023157"/>
    </source>
</evidence>
<evidence type="ECO:0000259" key="5">
    <source>
        <dbReference type="PROSITE" id="PS50026"/>
    </source>
</evidence>
<dbReference type="PROSITE" id="PS51041">
    <property type="entry name" value="EMI"/>
    <property type="match status" value="1"/>
</dbReference>
<feature type="domain" description="EMI" evidence="6">
    <location>
        <begin position="38"/>
        <end position="120"/>
    </location>
</feature>
<evidence type="ECO:0000256" key="4">
    <source>
        <dbReference type="SAM" id="SignalP"/>
    </source>
</evidence>
<dbReference type="InterPro" id="IPR000742">
    <property type="entry name" value="EGF"/>
</dbReference>
<feature type="chain" id="PRO_5002934138" description="EGF-like domain-containing protein" evidence="4">
    <location>
        <begin position="28"/>
        <end position="197"/>
    </location>
</feature>
<dbReference type="SUPFAM" id="SSF57196">
    <property type="entry name" value="EGF/Laminin"/>
    <property type="match status" value="1"/>
</dbReference>
<keyword evidence="1 4" id="KW-0732">Signal</keyword>
<sequence length="197" mass="22705">MKWRGVQDLFCYFGLCLLSVGLRETLANNYQYQLYADQPNVCPYQEVAMVGQREPCVRAFTRTVKVWKPNCGSYQDWCVGYERRTAYYTAYRQVYRSTYQTNYRCCQGYQQLNREPGCMYPTCSSGVCFNGGRCNGNYRSQQTCTCPSGFKGPRCQYASSDTGVSMIQGSQVPVCRFKEPMSQYDPWIKLPRKLCPG</sequence>
<feature type="disulfide bond" evidence="3">
    <location>
        <begin position="146"/>
        <end position="155"/>
    </location>
</feature>
<feature type="domain" description="EGF-like" evidence="5">
    <location>
        <begin position="119"/>
        <end position="156"/>
    </location>
</feature>
<dbReference type="Pfam" id="PF07546">
    <property type="entry name" value="EMI"/>
    <property type="match status" value="1"/>
</dbReference>
<comment type="caution">
    <text evidence="3">Lacks conserved residue(s) required for the propagation of feature annotation.</text>
</comment>
<feature type="signal peptide" evidence="4">
    <location>
        <begin position="1"/>
        <end position="27"/>
    </location>
</feature>
<dbReference type="EMBL" id="GG666451">
    <property type="protein sequence ID" value="EEN69924.1"/>
    <property type="molecule type" value="Genomic_DNA"/>
</dbReference>
<dbReference type="PROSITE" id="PS50026">
    <property type="entry name" value="EGF_3"/>
    <property type="match status" value="1"/>
</dbReference>
<proteinExistence type="predicted"/>
<evidence type="ECO:0000259" key="6">
    <source>
        <dbReference type="PROSITE" id="PS51041"/>
    </source>
</evidence>
<dbReference type="PROSITE" id="PS00022">
    <property type="entry name" value="EGF_1"/>
    <property type="match status" value="1"/>
</dbReference>
<dbReference type="InParanoid" id="C3XPQ3"/>
<gene>
    <name evidence="7" type="ORF">BRAFLDRAFT_98511</name>
</gene>
<name>C3XPQ3_BRAFL</name>
<evidence type="ECO:0000256" key="3">
    <source>
        <dbReference type="PROSITE-ProRule" id="PRU00076"/>
    </source>
</evidence>
<dbReference type="Gene3D" id="2.10.25.10">
    <property type="entry name" value="Laminin"/>
    <property type="match status" value="1"/>
</dbReference>
<accession>C3XPQ3</accession>
<organism evidence="7">
    <name type="scientific">Branchiostoma floridae</name>
    <name type="common">Florida lancelet</name>
    <name type="synonym">Amphioxus</name>
    <dbReference type="NCBI Taxonomy" id="7739"/>
    <lineage>
        <taxon>Eukaryota</taxon>
        <taxon>Metazoa</taxon>
        <taxon>Chordata</taxon>
        <taxon>Cephalochordata</taxon>
        <taxon>Leptocardii</taxon>
        <taxon>Amphioxiformes</taxon>
        <taxon>Branchiostomatidae</taxon>
        <taxon>Branchiostoma</taxon>
    </lineage>
</organism>
<dbReference type="InterPro" id="IPR011489">
    <property type="entry name" value="EMI_domain"/>
</dbReference>
<evidence type="ECO:0008006" key="8">
    <source>
        <dbReference type="Google" id="ProtNLM"/>
    </source>
</evidence>
<protein>
    <recommendedName>
        <fullName evidence="8">EGF-like domain-containing protein</fullName>
    </recommendedName>
</protein>
<dbReference type="PROSITE" id="PS01186">
    <property type="entry name" value="EGF_2"/>
    <property type="match status" value="1"/>
</dbReference>
<keyword evidence="2 3" id="KW-1015">Disulfide bond</keyword>
<dbReference type="AlphaFoldDB" id="C3XPQ3"/>